<dbReference type="Pfam" id="PF08338">
    <property type="entry name" value="DUF1731"/>
    <property type="match status" value="1"/>
</dbReference>
<dbReference type="NCBIfam" id="TIGR01777">
    <property type="entry name" value="yfcH"/>
    <property type="match status" value="1"/>
</dbReference>
<gene>
    <name evidence="4" type="ORF">GTO89_06955</name>
</gene>
<dbReference type="EMBL" id="WXEX01000005">
    <property type="protein sequence ID" value="MZP42779.1"/>
    <property type="molecule type" value="Genomic_DNA"/>
</dbReference>
<reference evidence="4 5" key="1">
    <citation type="submission" date="2020-01" db="EMBL/GenBank/DDBJ databases">
        <title>Whole genome sequence of Heliobacterium gestii DSM 11169.</title>
        <authorList>
            <person name="Kyndt J.A."/>
            <person name="Meyer T.E."/>
        </authorList>
    </citation>
    <scope>NUCLEOTIDE SEQUENCE [LARGE SCALE GENOMIC DNA]</scope>
    <source>
        <strain evidence="4 5">DSM 11169</strain>
    </source>
</reference>
<evidence type="ECO:0000313" key="4">
    <source>
        <dbReference type="EMBL" id="MZP42779.1"/>
    </source>
</evidence>
<comment type="caution">
    <text evidence="4">The sequence shown here is derived from an EMBL/GenBank/DDBJ whole genome shotgun (WGS) entry which is preliminary data.</text>
</comment>
<feature type="domain" description="NAD-dependent epimerase/dehydratase" evidence="2">
    <location>
        <begin position="3"/>
        <end position="218"/>
    </location>
</feature>
<dbReference type="AlphaFoldDB" id="A0A845LDS5"/>
<dbReference type="PANTHER" id="PTHR11092:SF0">
    <property type="entry name" value="EPIMERASE FAMILY PROTEIN SDR39U1"/>
    <property type="match status" value="1"/>
</dbReference>
<dbReference type="InterPro" id="IPR010099">
    <property type="entry name" value="SDR39U1"/>
</dbReference>
<keyword evidence="5" id="KW-1185">Reference proteome</keyword>
<dbReference type="Proteomes" id="UP000471031">
    <property type="component" value="Unassembled WGS sequence"/>
</dbReference>
<name>A0A845LDS5_HELGE</name>
<evidence type="ECO:0000256" key="1">
    <source>
        <dbReference type="ARBA" id="ARBA00009353"/>
    </source>
</evidence>
<dbReference type="InterPro" id="IPR036291">
    <property type="entry name" value="NAD(P)-bd_dom_sf"/>
</dbReference>
<sequence length="301" mass="32792">MNIMVTGGTGFVGGALVKHLLAEGHQLSVLSRSEGKDSPIRWWSMRDGRFPAESLNGVEIVINLAGENIGGSRWTEATKNRIVSSRVNLTRQIVAACRERRDAGEGVPQRLINASAVGYYGTDEKATFTEEDGTGRGFLADVCRRWEAEAEEASLLGIAVIRLRLGVVLGPGGGMLANMDRPFRLGFGGVVGSGRQWISWIHRDDVLAVIDQAVQEDAMIGPYNLCSPNPVTMAEFCHALAARLGGKAWAPVPAVALRLAFGEMADEMLLQGQRVLPKRLMERGCRFRYPRIDEALAAIYQ</sequence>
<dbReference type="PANTHER" id="PTHR11092">
    <property type="entry name" value="SUGAR NUCLEOTIDE EPIMERASE RELATED"/>
    <property type="match status" value="1"/>
</dbReference>
<feature type="domain" description="DUF1731" evidence="3">
    <location>
        <begin position="252"/>
        <end position="299"/>
    </location>
</feature>
<organism evidence="4 5">
    <name type="scientific">Heliomicrobium gestii</name>
    <name type="common">Heliobacterium gestii</name>
    <dbReference type="NCBI Taxonomy" id="2699"/>
    <lineage>
        <taxon>Bacteria</taxon>
        <taxon>Bacillati</taxon>
        <taxon>Bacillota</taxon>
        <taxon>Clostridia</taxon>
        <taxon>Eubacteriales</taxon>
        <taxon>Heliobacteriaceae</taxon>
        <taxon>Heliomicrobium</taxon>
    </lineage>
</organism>
<dbReference type="SUPFAM" id="SSF51735">
    <property type="entry name" value="NAD(P)-binding Rossmann-fold domains"/>
    <property type="match status" value="1"/>
</dbReference>
<accession>A0A845LDS5</accession>
<dbReference type="InterPro" id="IPR001509">
    <property type="entry name" value="Epimerase_deHydtase"/>
</dbReference>
<comment type="similarity">
    <text evidence="1">Belongs to the NAD(P)-dependent epimerase/dehydratase family. SDR39U1 subfamily.</text>
</comment>
<dbReference type="Gene3D" id="3.40.50.720">
    <property type="entry name" value="NAD(P)-binding Rossmann-like Domain"/>
    <property type="match status" value="1"/>
</dbReference>
<protein>
    <submittedName>
        <fullName evidence="4">TIGR01777 family protein</fullName>
    </submittedName>
</protein>
<evidence type="ECO:0000313" key="5">
    <source>
        <dbReference type="Proteomes" id="UP000471031"/>
    </source>
</evidence>
<dbReference type="InterPro" id="IPR013549">
    <property type="entry name" value="DUF1731"/>
</dbReference>
<dbReference type="OrthoDB" id="9801773at2"/>
<proteinExistence type="inferred from homology"/>
<evidence type="ECO:0000259" key="3">
    <source>
        <dbReference type="Pfam" id="PF08338"/>
    </source>
</evidence>
<dbReference type="Pfam" id="PF01370">
    <property type="entry name" value="Epimerase"/>
    <property type="match status" value="1"/>
</dbReference>
<evidence type="ECO:0000259" key="2">
    <source>
        <dbReference type="Pfam" id="PF01370"/>
    </source>
</evidence>